<dbReference type="RefSeq" id="WP_102825647.1">
    <property type="nucleotide sequence ID" value="NZ_CP139348.1"/>
</dbReference>
<dbReference type="InterPro" id="IPR014985">
    <property type="entry name" value="WbqC"/>
</dbReference>
<reference evidence="1 2" key="1">
    <citation type="submission" date="2018-01" db="EMBL/GenBank/DDBJ databases">
        <title>Denitrification phenotypes of diverse strains of Pseudomonas stutzeri.</title>
        <authorList>
            <person name="Milligan D.A."/>
            <person name="Bergaust L."/>
            <person name="Bakken L.R."/>
            <person name="Frostegard A."/>
        </authorList>
    </citation>
    <scope>NUCLEOTIDE SEQUENCE [LARGE SCALE GENOMIC DNA]</scope>
    <source>
        <strain evidence="1 2">KC</strain>
    </source>
</reference>
<evidence type="ECO:0000313" key="2">
    <source>
        <dbReference type="Proteomes" id="UP000235925"/>
    </source>
</evidence>
<gene>
    <name evidence="1" type="ORF">CXK92_14050</name>
</gene>
<protein>
    <recommendedName>
        <fullName evidence="3">WbqC-like protein</fullName>
    </recommendedName>
</protein>
<evidence type="ECO:0008006" key="3">
    <source>
        <dbReference type="Google" id="ProtNLM"/>
    </source>
</evidence>
<dbReference type="AlphaFoldDB" id="A0A2N8RZD9"/>
<dbReference type="OrthoDB" id="3611744at2"/>
<dbReference type="Proteomes" id="UP000235925">
    <property type="component" value="Unassembled WGS sequence"/>
</dbReference>
<dbReference type="EMBL" id="POUN01000004">
    <property type="protein sequence ID" value="PNF79757.1"/>
    <property type="molecule type" value="Genomic_DNA"/>
</dbReference>
<evidence type="ECO:0000313" key="1">
    <source>
        <dbReference type="EMBL" id="PNF79757.1"/>
    </source>
</evidence>
<name>A0A2N8RZD9_STUST</name>
<sequence length="231" mass="26199">MIIAVMQPYLFPYLGYFQLAGSVDHFVFLDDVAFIKKGYINRNRILLSGHPFTFSIAVERVSQNRRIDEHYFTGVFDTFLEQLRHAYSRAPFFTEVFALVEAVCLAPERNVARKSAASVCAVFEYLQLPFSTQFASTIPRTAAIGEQRILELCQHFGADTYHNAAGGQELYNSRHFAAQGVRLRFVSNRFAAYNQGVGTFVPGLSIIDVLMHNSREQVYEMLLDFDLVEAA</sequence>
<comment type="caution">
    <text evidence="1">The sequence shown here is derived from an EMBL/GenBank/DDBJ whole genome shotgun (WGS) entry which is preliminary data.</text>
</comment>
<accession>A0A2N8RZD9</accession>
<dbReference type="Pfam" id="PF08889">
    <property type="entry name" value="WbqC"/>
    <property type="match status" value="1"/>
</dbReference>
<organism evidence="1 2">
    <name type="scientific">Stutzerimonas stutzeri</name>
    <name type="common">Pseudomonas stutzeri</name>
    <dbReference type="NCBI Taxonomy" id="316"/>
    <lineage>
        <taxon>Bacteria</taxon>
        <taxon>Pseudomonadati</taxon>
        <taxon>Pseudomonadota</taxon>
        <taxon>Gammaproteobacteria</taxon>
        <taxon>Pseudomonadales</taxon>
        <taxon>Pseudomonadaceae</taxon>
        <taxon>Stutzerimonas</taxon>
    </lineage>
</organism>
<proteinExistence type="predicted"/>